<protein>
    <submittedName>
        <fullName evidence="1">Ig-like domain-containing protein</fullName>
    </submittedName>
</protein>
<feature type="non-terminal residue" evidence="1">
    <location>
        <position position="94"/>
    </location>
</feature>
<dbReference type="Proteomes" id="UP001057375">
    <property type="component" value="Unassembled WGS sequence"/>
</dbReference>
<comment type="caution">
    <text evidence="1">The sequence shown here is derived from an EMBL/GenBank/DDBJ whole genome shotgun (WGS) entry which is preliminary data.</text>
</comment>
<gene>
    <name evidence="1" type="ORF">ADUPG1_004163</name>
</gene>
<reference evidence="1" key="1">
    <citation type="submission" date="2022-03" db="EMBL/GenBank/DDBJ databases">
        <title>Draft genome sequence of Aduncisulcus paluster, a free-living microaerophilic Fornicata.</title>
        <authorList>
            <person name="Yuyama I."/>
            <person name="Kume K."/>
            <person name="Tamura T."/>
            <person name="Inagaki Y."/>
            <person name="Hashimoto T."/>
        </authorList>
    </citation>
    <scope>NUCLEOTIDE SEQUENCE</scope>
    <source>
        <strain evidence="1">NY0171</strain>
    </source>
</reference>
<evidence type="ECO:0000313" key="1">
    <source>
        <dbReference type="EMBL" id="GKT16935.1"/>
    </source>
</evidence>
<accession>A0ABQ5JXB3</accession>
<evidence type="ECO:0000313" key="2">
    <source>
        <dbReference type="Proteomes" id="UP001057375"/>
    </source>
</evidence>
<dbReference type="EMBL" id="BQXS01006036">
    <property type="protein sequence ID" value="GKT16935.1"/>
    <property type="molecule type" value="Genomic_DNA"/>
</dbReference>
<name>A0ABQ5JXB3_9EUKA</name>
<keyword evidence="2" id="KW-1185">Reference proteome</keyword>
<sequence>MPPLTLRHHDIKLKVTADDDATLKVYVVVDSTEADAVDLGNGNFGKLISSDKVVNGDVVTYDASAYDDQETQLQFITVATDEAGNTNTSPVYTM</sequence>
<organism evidence="1 2">
    <name type="scientific">Aduncisulcus paluster</name>
    <dbReference type="NCBI Taxonomy" id="2918883"/>
    <lineage>
        <taxon>Eukaryota</taxon>
        <taxon>Metamonada</taxon>
        <taxon>Carpediemonas-like organisms</taxon>
        <taxon>Aduncisulcus</taxon>
    </lineage>
</organism>
<proteinExistence type="predicted"/>